<accession>A0A2R4VTU9</accession>
<evidence type="ECO:0000313" key="17">
    <source>
        <dbReference type="EMBL" id="AWB07844.1"/>
    </source>
</evidence>
<keyword evidence="6" id="KW-0732">Signal</keyword>
<dbReference type="EMBL" id="CP028904">
    <property type="protein sequence ID" value="AWB07844.1"/>
    <property type="molecule type" value="Genomic_DNA"/>
</dbReference>
<evidence type="ECO:0008006" key="19">
    <source>
        <dbReference type="Google" id="ProtNLM"/>
    </source>
</evidence>
<sequence length="762" mass="81169">MPFESRARLAARSPSHLFAEPLSVGGASSKEPAAVRSMLLSGAAAVSLTVWLAAGAAAAQEAKAGEAAQRAPQLAETQAQEAPIMLEAITVGARRRAEQAIDVPVSLTVVGEEALKEQHVGKVEDLARQVVGWQQPNYGDDPRTAQPIIRGVGTLSTLLSPDNSTAPTLIDGAPLPAFAASSQLLDIGQVELLRGPQGTLFGRNSTAGSINLTSVVPGPETERRVTVEIGTDGYKKGEFLVGGAISPDLFGRFAVRLNRQNDYLENDHPGQSGIGAYNTGAAKSSFLWQASDRTQVQLTLAGERDRRDTGYSLRLPGRNAYQEAPSFRRDMAYATLNVSHELDSFAIKSTTNFTYYKFSSTADNTDGYLFNAAFGLPVGFFAYDREIAKSDGKENQFYQELRAHSLKGAPLNWVVGGVFSYNDYNEDSEGTSNFFPTIGGKRHVNLTSTSSAIYGDVAYPFAERFEVGGGLRYTHDVKSINHRYAGTGALGTVSAYAQDSSRDFDMLSGRASLSYKPTEHSLVYASVTRGAKAGGYPRFTNNATTGNPENGYGKTGIWAYEVGMKADIGSATTLTLAGFRNDVTGEAIFVYNPVTGTFPIESFDLKSYGAEAELRSDLGHGFSVTARAALTRAEITGAPASMSSHVGNRVPNVPTFDGGVGLNYRTPADGLGLGSDSELTASVAYRFVGKREADTANNFKLDAQNILDARLGVTVRNVTVYAFGENVLKETVDQQGSNIAPGVNSVVPSRGRTVGLGLSTTF</sequence>
<dbReference type="CDD" id="cd01347">
    <property type="entry name" value="ligand_gated_channel"/>
    <property type="match status" value="1"/>
</dbReference>
<dbReference type="InterPro" id="IPR010917">
    <property type="entry name" value="TonB_rcpt_CS"/>
</dbReference>
<keyword evidence="8" id="KW-0406">Ion transport</keyword>
<geneLocation type="plasmid" evidence="17 18">
    <name>pYZ3</name>
</geneLocation>
<reference evidence="17 18" key="1">
    <citation type="submission" date="2018-04" db="EMBL/GenBank/DDBJ databases">
        <title>Complete genome sequence of the nitrogen-fixing bacterium Azospirillum humicireducens type strain SgZ-5.</title>
        <authorList>
            <person name="Yu Z."/>
        </authorList>
    </citation>
    <scope>NUCLEOTIDE SEQUENCE [LARGE SCALE GENOMIC DNA]</scope>
    <source>
        <strain evidence="17 18">SgZ-5</strain>
        <plasmid evidence="17 18">pYZ3</plasmid>
    </source>
</reference>
<evidence type="ECO:0000256" key="12">
    <source>
        <dbReference type="PROSITE-ProRule" id="PRU01360"/>
    </source>
</evidence>
<dbReference type="PANTHER" id="PTHR32552:SF81">
    <property type="entry name" value="TONB-DEPENDENT OUTER MEMBRANE RECEPTOR"/>
    <property type="match status" value="1"/>
</dbReference>
<dbReference type="PROSITE" id="PS01156">
    <property type="entry name" value="TONB_DEPENDENT_REC_2"/>
    <property type="match status" value="1"/>
</dbReference>
<evidence type="ECO:0000256" key="13">
    <source>
        <dbReference type="PROSITE-ProRule" id="PRU10144"/>
    </source>
</evidence>
<feature type="domain" description="TonB-dependent receptor plug" evidence="16">
    <location>
        <begin position="101"/>
        <end position="208"/>
    </location>
</feature>
<evidence type="ECO:0000256" key="2">
    <source>
        <dbReference type="ARBA" id="ARBA00022448"/>
    </source>
</evidence>
<dbReference type="AlphaFoldDB" id="A0A2R4VTU9"/>
<comment type="similarity">
    <text evidence="12 14">Belongs to the TonB-dependent receptor family.</text>
</comment>
<dbReference type="Pfam" id="PF07715">
    <property type="entry name" value="Plug"/>
    <property type="match status" value="1"/>
</dbReference>
<dbReference type="InterPro" id="IPR036942">
    <property type="entry name" value="Beta-barrel_TonB_sf"/>
</dbReference>
<dbReference type="OrthoDB" id="7413795at2"/>
<dbReference type="KEGG" id="ahu:A6A40_22570"/>
<evidence type="ECO:0000256" key="6">
    <source>
        <dbReference type="ARBA" id="ARBA00022729"/>
    </source>
</evidence>
<evidence type="ECO:0000259" key="16">
    <source>
        <dbReference type="Pfam" id="PF07715"/>
    </source>
</evidence>
<evidence type="ECO:0000256" key="11">
    <source>
        <dbReference type="ARBA" id="ARBA00023237"/>
    </source>
</evidence>
<keyword evidence="17" id="KW-0614">Plasmid</keyword>
<keyword evidence="18" id="KW-1185">Reference proteome</keyword>
<evidence type="ECO:0000259" key="15">
    <source>
        <dbReference type="Pfam" id="PF00593"/>
    </source>
</evidence>
<gene>
    <name evidence="17" type="ORF">A6A40_22570</name>
</gene>
<keyword evidence="10 12" id="KW-0472">Membrane</keyword>
<keyword evidence="9 14" id="KW-0798">TonB box</keyword>
<evidence type="ECO:0000256" key="14">
    <source>
        <dbReference type="RuleBase" id="RU003357"/>
    </source>
</evidence>
<dbReference type="GO" id="GO:0009279">
    <property type="term" value="C:cell outer membrane"/>
    <property type="evidence" value="ECO:0007669"/>
    <property type="project" value="UniProtKB-SubCell"/>
</dbReference>
<dbReference type="Proteomes" id="UP000077405">
    <property type="component" value="Plasmid pYZ3"/>
</dbReference>
<dbReference type="PANTHER" id="PTHR32552">
    <property type="entry name" value="FERRICHROME IRON RECEPTOR-RELATED"/>
    <property type="match status" value="1"/>
</dbReference>
<keyword evidence="7" id="KW-0408">Iron</keyword>
<feature type="domain" description="TonB-dependent receptor-like beta-barrel" evidence="15">
    <location>
        <begin position="289"/>
        <end position="727"/>
    </location>
</feature>
<dbReference type="Pfam" id="PF00593">
    <property type="entry name" value="TonB_dep_Rec_b-barrel"/>
    <property type="match status" value="1"/>
</dbReference>
<dbReference type="InterPro" id="IPR012910">
    <property type="entry name" value="Plug_dom"/>
</dbReference>
<evidence type="ECO:0000256" key="1">
    <source>
        <dbReference type="ARBA" id="ARBA00004571"/>
    </source>
</evidence>
<dbReference type="InterPro" id="IPR039426">
    <property type="entry name" value="TonB-dep_rcpt-like"/>
</dbReference>
<dbReference type="PROSITE" id="PS52016">
    <property type="entry name" value="TONB_DEPENDENT_REC_3"/>
    <property type="match status" value="1"/>
</dbReference>
<evidence type="ECO:0000256" key="8">
    <source>
        <dbReference type="ARBA" id="ARBA00023065"/>
    </source>
</evidence>
<evidence type="ECO:0000256" key="9">
    <source>
        <dbReference type="ARBA" id="ARBA00023077"/>
    </source>
</evidence>
<evidence type="ECO:0000256" key="3">
    <source>
        <dbReference type="ARBA" id="ARBA00022452"/>
    </source>
</evidence>
<evidence type="ECO:0000256" key="7">
    <source>
        <dbReference type="ARBA" id="ARBA00023004"/>
    </source>
</evidence>
<dbReference type="GO" id="GO:0006826">
    <property type="term" value="P:iron ion transport"/>
    <property type="evidence" value="ECO:0007669"/>
    <property type="project" value="UniProtKB-KW"/>
</dbReference>
<evidence type="ECO:0000313" key="18">
    <source>
        <dbReference type="Proteomes" id="UP000077405"/>
    </source>
</evidence>
<keyword evidence="2 12" id="KW-0813">Transport</keyword>
<dbReference type="Gene3D" id="2.40.170.20">
    <property type="entry name" value="TonB-dependent receptor, beta-barrel domain"/>
    <property type="match status" value="1"/>
</dbReference>
<dbReference type="RefSeq" id="WP_108548121.1">
    <property type="nucleotide sequence ID" value="NZ_CP028904.1"/>
</dbReference>
<dbReference type="SUPFAM" id="SSF56935">
    <property type="entry name" value="Porins"/>
    <property type="match status" value="1"/>
</dbReference>
<feature type="short sequence motif" description="TonB C-terminal box" evidence="13">
    <location>
        <begin position="745"/>
        <end position="762"/>
    </location>
</feature>
<protein>
    <recommendedName>
        <fullName evidence="19">TonB-dependent receptor</fullName>
    </recommendedName>
</protein>
<evidence type="ECO:0000256" key="10">
    <source>
        <dbReference type="ARBA" id="ARBA00023136"/>
    </source>
</evidence>
<proteinExistence type="inferred from homology"/>
<keyword evidence="3 12" id="KW-1134">Transmembrane beta strand</keyword>
<keyword evidence="11 12" id="KW-0998">Cell outer membrane</keyword>
<keyword evidence="4" id="KW-0410">Iron transport</keyword>
<evidence type="ECO:0000256" key="5">
    <source>
        <dbReference type="ARBA" id="ARBA00022692"/>
    </source>
</evidence>
<evidence type="ECO:0000256" key="4">
    <source>
        <dbReference type="ARBA" id="ARBA00022496"/>
    </source>
</evidence>
<comment type="subcellular location">
    <subcellularLocation>
        <location evidence="1 12">Cell outer membrane</location>
        <topology evidence="1 12">Multi-pass membrane protein</topology>
    </subcellularLocation>
</comment>
<name>A0A2R4VTU9_9PROT</name>
<organism evidence="17 18">
    <name type="scientific">Azospirillum humicireducens</name>
    <dbReference type="NCBI Taxonomy" id="1226968"/>
    <lineage>
        <taxon>Bacteria</taxon>
        <taxon>Pseudomonadati</taxon>
        <taxon>Pseudomonadota</taxon>
        <taxon>Alphaproteobacteria</taxon>
        <taxon>Rhodospirillales</taxon>
        <taxon>Azospirillaceae</taxon>
        <taxon>Azospirillum</taxon>
    </lineage>
</organism>
<dbReference type="InterPro" id="IPR000531">
    <property type="entry name" value="Beta-barrel_TonB"/>
</dbReference>
<keyword evidence="5 12" id="KW-0812">Transmembrane</keyword>